<dbReference type="PROSITE" id="PS50110">
    <property type="entry name" value="RESPONSE_REGULATORY"/>
    <property type="match status" value="1"/>
</dbReference>
<evidence type="ECO:0000313" key="6">
    <source>
        <dbReference type="Proteomes" id="UP000703674"/>
    </source>
</evidence>
<comment type="caution">
    <text evidence="5">The sequence shown here is derived from an EMBL/GenBank/DDBJ whole genome shotgun (WGS) entry which is preliminary data.</text>
</comment>
<evidence type="ECO:0000313" key="5">
    <source>
        <dbReference type="EMBL" id="NJW55416.1"/>
    </source>
</evidence>
<dbReference type="Pfam" id="PF00072">
    <property type="entry name" value="Response_reg"/>
    <property type="match status" value="1"/>
</dbReference>
<keyword evidence="1 3" id="KW-0597">Phosphoprotein</keyword>
<dbReference type="Proteomes" id="UP000703674">
    <property type="component" value="Unassembled WGS sequence"/>
</dbReference>
<dbReference type="InterPro" id="IPR011006">
    <property type="entry name" value="CheY-like_superfamily"/>
</dbReference>
<gene>
    <name evidence="5" type="ORF">HC175_21100</name>
</gene>
<dbReference type="SUPFAM" id="SSF52172">
    <property type="entry name" value="CheY-like"/>
    <property type="match status" value="1"/>
</dbReference>
<feature type="modified residue" description="4-aspartylphosphate" evidence="3">
    <location>
        <position position="1"/>
    </location>
</feature>
<reference evidence="5 6" key="1">
    <citation type="submission" date="2020-03" db="EMBL/GenBank/DDBJ databases">
        <title>Salinimicrobium sp. nov, isolated from SCS.</title>
        <authorList>
            <person name="Cao W.R."/>
        </authorList>
    </citation>
    <scope>NUCLEOTIDE SEQUENCE [LARGE SCALE GENOMIC DNA]</scope>
    <source>
        <strain evidence="6">J15B91</strain>
    </source>
</reference>
<evidence type="ECO:0000256" key="1">
    <source>
        <dbReference type="ARBA" id="ARBA00022553"/>
    </source>
</evidence>
<feature type="non-terminal residue" evidence="5">
    <location>
        <position position="1"/>
    </location>
</feature>
<dbReference type="EMBL" id="JAAVJR010001129">
    <property type="protein sequence ID" value="NJW55416.1"/>
    <property type="molecule type" value="Genomic_DNA"/>
</dbReference>
<feature type="domain" description="Response regulatory" evidence="4">
    <location>
        <begin position="1"/>
        <end position="68"/>
    </location>
</feature>
<organism evidence="5 6">
    <name type="scientific">Salinimicrobium oceani</name>
    <dbReference type="NCBI Taxonomy" id="2722702"/>
    <lineage>
        <taxon>Bacteria</taxon>
        <taxon>Pseudomonadati</taxon>
        <taxon>Bacteroidota</taxon>
        <taxon>Flavobacteriia</taxon>
        <taxon>Flavobacteriales</taxon>
        <taxon>Flavobacteriaceae</taxon>
        <taxon>Salinimicrobium</taxon>
    </lineage>
</organism>
<dbReference type="RefSeq" id="WP_168139924.1">
    <property type="nucleotide sequence ID" value="NZ_JAAVJR010001129.1"/>
</dbReference>
<evidence type="ECO:0000256" key="2">
    <source>
        <dbReference type="ARBA" id="ARBA00023012"/>
    </source>
</evidence>
<evidence type="ECO:0000256" key="3">
    <source>
        <dbReference type="PROSITE-ProRule" id="PRU00169"/>
    </source>
</evidence>
<evidence type="ECO:0000259" key="4">
    <source>
        <dbReference type="PROSITE" id="PS50110"/>
    </source>
</evidence>
<dbReference type="InterPro" id="IPR001789">
    <property type="entry name" value="Sig_transdc_resp-reg_receiver"/>
</dbReference>
<name>A0ABX1D4P5_9FLAO</name>
<protein>
    <submittedName>
        <fullName evidence="5">Response regulator</fullName>
    </submittedName>
</protein>
<dbReference type="Gene3D" id="3.40.50.2300">
    <property type="match status" value="1"/>
</dbReference>
<accession>A0ABX1D4P5</accession>
<proteinExistence type="predicted"/>
<sequence>DVMMPVMDGYEATTKIRDNEAYENLPIISLTAKAMPEDKAKSLEAGANDYLTKPVNINKLISLMHLWLYQN</sequence>
<keyword evidence="2" id="KW-0902">Two-component regulatory system</keyword>
<dbReference type="PANTHER" id="PTHR45339">
    <property type="entry name" value="HYBRID SIGNAL TRANSDUCTION HISTIDINE KINASE J"/>
    <property type="match status" value="1"/>
</dbReference>
<keyword evidence="6" id="KW-1185">Reference proteome</keyword>
<dbReference type="CDD" id="cd17546">
    <property type="entry name" value="REC_hyHK_CKI1_RcsC-like"/>
    <property type="match status" value="1"/>
</dbReference>
<dbReference type="PANTHER" id="PTHR45339:SF1">
    <property type="entry name" value="HYBRID SIGNAL TRANSDUCTION HISTIDINE KINASE J"/>
    <property type="match status" value="1"/>
</dbReference>